<dbReference type="Proteomes" id="UP000009229">
    <property type="component" value="Chromosome"/>
</dbReference>
<evidence type="ECO:0000313" key="1">
    <source>
        <dbReference type="EMBL" id="AEG14361.1"/>
    </source>
</evidence>
<evidence type="ECO:0008006" key="3">
    <source>
        <dbReference type="Google" id="ProtNLM"/>
    </source>
</evidence>
<dbReference type="AlphaFoldDB" id="A0AAU8PBC9"/>
<reference evidence="2" key="1">
    <citation type="submission" date="2011-05" db="EMBL/GenBank/DDBJ databases">
        <title>Complete sequence of Desulfotomaculum kuznetsovii DSM 6115.</title>
        <authorList>
            <person name="Lucas S."/>
            <person name="Han J."/>
            <person name="Lapidus A."/>
            <person name="Cheng J.-F."/>
            <person name="Goodwin L."/>
            <person name="Pitluck S."/>
            <person name="Peters L."/>
            <person name="Mikhailova N."/>
            <person name="Lu M."/>
            <person name="Saunders E."/>
            <person name="Han C."/>
            <person name="Tapia R."/>
            <person name="Land M."/>
            <person name="Hauser L."/>
            <person name="Kyrpides N."/>
            <person name="Ivanova N."/>
            <person name="Pagani I."/>
            <person name="Nazina T."/>
            <person name="Ivanova A."/>
            <person name="Parshina S."/>
            <person name="Kuever J."/>
            <person name="Muyzer G."/>
            <person name="Plugge C."/>
            <person name="Stams A."/>
            <person name="Woyke T."/>
        </authorList>
    </citation>
    <scope>NUCLEOTIDE SEQUENCE [LARGE SCALE GENOMIC DNA]</scope>
    <source>
        <strain evidence="2">DSM 6115 / VKM B-1805 / 17</strain>
    </source>
</reference>
<dbReference type="CDD" id="cd12208">
    <property type="entry name" value="DIP1984-like"/>
    <property type="match status" value="1"/>
</dbReference>
<name>A0AAU8PBC9_DESK7</name>
<dbReference type="KEGG" id="dku:Desku_0755"/>
<accession>A0AAU8PBC9</accession>
<proteinExistence type="predicted"/>
<dbReference type="InterPro" id="IPR047741">
    <property type="entry name" value="DIP1984-like"/>
</dbReference>
<sequence length="154" mass="17307">MKLAEALLERKRVKDEIQVLRVRAVAGARVQEGDRPPEDPAELGKRIMGLVDRLGELTAAINRTNMAAKLPDGRTLMEAIVQRDALKLKHEAAKELADAAAGGREYRVMRSEIKFVPTVDVAEWRRKTDEYARAYRELDAAIQAANWSVDLLEE</sequence>
<dbReference type="Gene3D" id="6.10.320.10">
    <property type="match status" value="1"/>
</dbReference>
<dbReference type="EMBL" id="CP002770">
    <property type="protein sequence ID" value="AEG14361.1"/>
    <property type="molecule type" value="Genomic_DNA"/>
</dbReference>
<dbReference type="RefSeq" id="WP_013821876.1">
    <property type="nucleotide sequence ID" value="NC_015573.1"/>
</dbReference>
<protein>
    <recommendedName>
        <fullName evidence="3">Septicolysin</fullName>
    </recommendedName>
</protein>
<keyword evidence="2" id="KW-1185">Reference proteome</keyword>
<dbReference type="Pfam" id="PF20935">
    <property type="entry name" value="DUF6847"/>
    <property type="match status" value="1"/>
</dbReference>
<dbReference type="NCBIfam" id="NF038048">
    <property type="entry name" value="DIP1984_fam"/>
    <property type="match status" value="1"/>
</dbReference>
<gene>
    <name evidence="1" type="ordered locus">Desku_0755</name>
</gene>
<organism evidence="1 2">
    <name type="scientific">Desulfofundulus kuznetsovii (strain DSM 6115 / VKM B-1805 / 17)</name>
    <name type="common">Desulfotomaculum kuznetsovii</name>
    <dbReference type="NCBI Taxonomy" id="760568"/>
    <lineage>
        <taxon>Bacteria</taxon>
        <taxon>Bacillati</taxon>
        <taxon>Bacillota</taxon>
        <taxon>Clostridia</taxon>
        <taxon>Eubacteriales</taxon>
        <taxon>Peptococcaceae</taxon>
        <taxon>Desulfofundulus</taxon>
    </lineage>
</organism>
<evidence type="ECO:0000313" key="2">
    <source>
        <dbReference type="Proteomes" id="UP000009229"/>
    </source>
</evidence>